<dbReference type="InterPro" id="IPR000772">
    <property type="entry name" value="Ricin_B_lectin"/>
</dbReference>
<comment type="similarity">
    <text evidence="4 16">Belongs to the glycosyltransferase 2 family. GalNAc-T subfamily.</text>
</comment>
<accession>A0A7R8W6Y0</accession>
<dbReference type="SUPFAM" id="SSF50370">
    <property type="entry name" value="Ricin B-like lectins"/>
    <property type="match status" value="2"/>
</dbReference>
<dbReference type="CDD" id="cd02510">
    <property type="entry name" value="pp-GalNAc-T"/>
    <property type="match status" value="1"/>
</dbReference>
<evidence type="ECO:0000256" key="8">
    <source>
        <dbReference type="ARBA" id="ARBA00022723"/>
    </source>
</evidence>
<evidence type="ECO:0000256" key="10">
    <source>
        <dbReference type="ARBA" id="ARBA00022968"/>
    </source>
</evidence>
<comment type="pathway">
    <text evidence="3 16">Protein modification; protein glycosylation.</text>
</comment>
<dbReference type="UniPathway" id="UPA00378"/>
<keyword evidence="6 16" id="KW-0808">Transferase</keyword>
<dbReference type="Gene3D" id="2.80.10.50">
    <property type="match status" value="2"/>
</dbReference>
<dbReference type="SMART" id="SM00458">
    <property type="entry name" value="RICIN"/>
    <property type="match status" value="1"/>
</dbReference>
<dbReference type="InterPro" id="IPR001173">
    <property type="entry name" value="Glyco_trans_2-like"/>
</dbReference>
<comment type="cofactor">
    <cofactor evidence="1 16">
        <name>Mn(2+)</name>
        <dbReference type="ChEBI" id="CHEBI:29035"/>
    </cofactor>
</comment>
<dbReference type="PANTHER" id="PTHR11675:SF101">
    <property type="entry name" value="POLYPEPTIDE N-ACETYLGALACTOSAMINYLTRANSFERASE 5"/>
    <property type="match status" value="1"/>
</dbReference>
<dbReference type="PROSITE" id="PS50231">
    <property type="entry name" value="RICIN_B_LECTIN"/>
    <property type="match status" value="1"/>
</dbReference>
<dbReference type="InterPro" id="IPR029044">
    <property type="entry name" value="Nucleotide-diphossugar_trans"/>
</dbReference>
<dbReference type="GO" id="GO:0000139">
    <property type="term" value="C:Golgi membrane"/>
    <property type="evidence" value="ECO:0007669"/>
    <property type="project" value="UniProtKB-SubCell"/>
</dbReference>
<protein>
    <recommendedName>
        <fullName evidence="16">Polypeptide N-acetylgalactosaminyltransferase</fullName>
        <ecNumber evidence="16">2.4.1.-</ecNumber>
    </recommendedName>
    <alternativeName>
        <fullName evidence="16">Protein-UDP acetylgalactosaminyltransferase</fullName>
    </alternativeName>
</protein>
<keyword evidence="10" id="KW-0735">Signal-anchor</keyword>
<dbReference type="Pfam" id="PF00535">
    <property type="entry name" value="Glycos_transf_2"/>
    <property type="match status" value="1"/>
</dbReference>
<keyword evidence="11" id="KW-1133">Transmembrane helix</keyword>
<evidence type="ECO:0000256" key="4">
    <source>
        <dbReference type="ARBA" id="ARBA00005680"/>
    </source>
</evidence>
<dbReference type="GO" id="GO:0004653">
    <property type="term" value="F:polypeptide N-acetylgalactosaminyltransferase activity"/>
    <property type="evidence" value="ECO:0007669"/>
    <property type="project" value="UniProtKB-ARBA"/>
</dbReference>
<dbReference type="AlphaFoldDB" id="A0A7R8W6Y0"/>
<name>A0A7R8W6Y0_9CRUS</name>
<evidence type="ECO:0000256" key="12">
    <source>
        <dbReference type="ARBA" id="ARBA00023034"/>
    </source>
</evidence>
<evidence type="ECO:0000256" key="5">
    <source>
        <dbReference type="ARBA" id="ARBA00022676"/>
    </source>
</evidence>
<dbReference type="InterPro" id="IPR045885">
    <property type="entry name" value="GalNAc-T"/>
</dbReference>
<dbReference type="EC" id="2.4.1.-" evidence="16"/>
<evidence type="ECO:0000256" key="7">
    <source>
        <dbReference type="ARBA" id="ARBA00022692"/>
    </source>
</evidence>
<keyword evidence="12 16" id="KW-0333">Golgi apparatus</keyword>
<keyword evidence="9 16" id="KW-0430">Lectin</keyword>
<dbReference type="CDD" id="cd23433">
    <property type="entry name" value="beta-trefoil_Ricin_GALNT1-like"/>
    <property type="match status" value="1"/>
</dbReference>
<dbReference type="Pfam" id="PF00652">
    <property type="entry name" value="Ricin_B_lectin"/>
    <property type="match status" value="2"/>
</dbReference>
<dbReference type="GO" id="GO:0046872">
    <property type="term" value="F:metal ion binding"/>
    <property type="evidence" value="ECO:0007669"/>
    <property type="project" value="UniProtKB-KW"/>
</dbReference>
<evidence type="ECO:0000256" key="15">
    <source>
        <dbReference type="ARBA" id="ARBA00023211"/>
    </source>
</evidence>
<keyword evidence="8" id="KW-0479">Metal-binding</keyword>
<feature type="non-terminal residue" evidence="17">
    <location>
        <position position="1"/>
    </location>
</feature>
<evidence type="ECO:0000256" key="11">
    <source>
        <dbReference type="ARBA" id="ARBA00022989"/>
    </source>
</evidence>
<comment type="subcellular location">
    <subcellularLocation>
        <location evidence="2 16">Golgi apparatus membrane</location>
        <topology evidence="2 16">Single-pass type II membrane protein</topology>
    </subcellularLocation>
</comment>
<keyword evidence="15 16" id="KW-0464">Manganese</keyword>
<evidence type="ECO:0000256" key="3">
    <source>
        <dbReference type="ARBA" id="ARBA00004922"/>
    </source>
</evidence>
<evidence type="ECO:0000256" key="2">
    <source>
        <dbReference type="ARBA" id="ARBA00004323"/>
    </source>
</evidence>
<gene>
    <name evidence="17" type="ORF">CTOB1V02_LOCUS3426</name>
</gene>
<evidence type="ECO:0000256" key="13">
    <source>
        <dbReference type="ARBA" id="ARBA00023136"/>
    </source>
</evidence>
<evidence type="ECO:0000256" key="1">
    <source>
        <dbReference type="ARBA" id="ARBA00001936"/>
    </source>
</evidence>
<organism evidence="17">
    <name type="scientific">Cyprideis torosa</name>
    <dbReference type="NCBI Taxonomy" id="163714"/>
    <lineage>
        <taxon>Eukaryota</taxon>
        <taxon>Metazoa</taxon>
        <taxon>Ecdysozoa</taxon>
        <taxon>Arthropoda</taxon>
        <taxon>Crustacea</taxon>
        <taxon>Oligostraca</taxon>
        <taxon>Ostracoda</taxon>
        <taxon>Podocopa</taxon>
        <taxon>Podocopida</taxon>
        <taxon>Cytherocopina</taxon>
        <taxon>Cytheroidea</taxon>
        <taxon>Cytherideidae</taxon>
        <taxon>Cyprideis</taxon>
    </lineage>
</organism>
<dbReference type="GO" id="GO:0006493">
    <property type="term" value="P:protein O-linked glycosylation"/>
    <property type="evidence" value="ECO:0007669"/>
    <property type="project" value="UniProtKB-ARBA"/>
</dbReference>
<dbReference type="Gene3D" id="3.90.550.10">
    <property type="entry name" value="Spore Coat Polysaccharide Biosynthesis Protein SpsA, Chain A"/>
    <property type="match status" value="1"/>
</dbReference>
<dbReference type="InterPro" id="IPR035992">
    <property type="entry name" value="Ricin_B-like_lectins"/>
</dbReference>
<keyword evidence="7" id="KW-0812">Transmembrane</keyword>
<dbReference type="OrthoDB" id="5988548at2759"/>
<evidence type="ECO:0000256" key="9">
    <source>
        <dbReference type="ARBA" id="ARBA00022734"/>
    </source>
</evidence>
<reference evidence="17" key="1">
    <citation type="submission" date="2020-11" db="EMBL/GenBank/DDBJ databases">
        <authorList>
            <person name="Tran Van P."/>
        </authorList>
    </citation>
    <scope>NUCLEOTIDE SEQUENCE</scope>
</reference>
<evidence type="ECO:0000256" key="14">
    <source>
        <dbReference type="ARBA" id="ARBA00023157"/>
    </source>
</evidence>
<evidence type="ECO:0000313" key="17">
    <source>
        <dbReference type="EMBL" id="CAD7225486.1"/>
    </source>
</evidence>
<proteinExistence type="inferred from homology"/>
<evidence type="ECO:0000256" key="6">
    <source>
        <dbReference type="ARBA" id="ARBA00022679"/>
    </source>
</evidence>
<dbReference type="FunFam" id="3.90.550.10:FF:000021">
    <property type="entry name" value="Polypeptide N-acetylgalactosaminyltransferase"/>
    <property type="match status" value="1"/>
</dbReference>
<dbReference type="GO" id="GO:0030246">
    <property type="term" value="F:carbohydrate binding"/>
    <property type="evidence" value="ECO:0007669"/>
    <property type="project" value="UniProtKB-KW"/>
</dbReference>
<keyword evidence="5 16" id="KW-0328">Glycosyltransferase</keyword>
<dbReference type="PANTHER" id="PTHR11675">
    <property type="entry name" value="N-ACETYLGALACTOSAMINYLTRANSFERASE"/>
    <property type="match status" value="1"/>
</dbReference>
<keyword evidence="13" id="KW-0472">Membrane</keyword>
<dbReference type="EMBL" id="OB660584">
    <property type="protein sequence ID" value="CAD7225486.1"/>
    <property type="molecule type" value="Genomic_DNA"/>
</dbReference>
<dbReference type="SUPFAM" id="SSF53448">
    <property type="entry name" value="Nucleotide-diphospho-sugar transferases"/>
    <property type="match status" value="1"/>
</dbReference>
<sequence>EAVGGEKDWGSGVEKKWRQAVVEYKVKFRAELSEVQSCARAELRRSFAQLNSDSSEQFSVAIQELSPELFPRLPSRALAEELNLAQEQSCGAGIELKGGISFMNVHLEQALVVLPSGSRRVFPQFFIPGRQIRSVLFPKNYGDLKTRCEAVFSDLKPKADRVVKPKLLRSTEAIRERARTVALQNALLSNVFFLMYYFDCCERTELSKKSNLASQHHADQPESPADSHRNAFVDAIHQKPLETHEKEASGFNNGLVPLTYPSTRLHAWKLKPPVPVNEGFPGELGTAVIIPKHLEEERKRQFEENQFNLMASNMMSLKRSLKDYRMAECKNKVYAPRLPSTSIVIVFHNEAWSTLLRTMWSVILRSPTELLKEIILVDDASEKDFLKEKLDKYIVTLPARVRIFRMPERSGLIKARLLGAKHVEGEVILFLDAHVEATEGWLEPLLDRIAHDRTRVVSPLIDVISDANFEYVTASDMTWGGFNWKLNFRWYRVPEREMKRRGGDRSEPLQTPAMAGGLFAIDKDFFYAIGSYDDGMEVWGGENLEMSFRVWMCGGKLEIVTCSRVGHVFRDKSPYSFPKGVSNTIFKNSARVAEVWMDEWKQFYFEMNPAARKVDIGDVSPRTAFRKQLQCKSFRWYLENVYPECLMPLDYYHLGDIQAEGTKLCLDTMGRKAGESVGLGYCHGMGGNQVFAYTHRKQIMSDDNCLDASSRYQPVKLVRCHGMEGWDGIDNMLWYLENVYPECLMPLDYYHLGDIQAEGTKLCLDTMGRKAGESVGLGYCHGMGGNQYSLLLTELRRSAMVGHFNHATVPYLPNQAWEYDPITKQIRHLTTQNCLSKSDSGNPVLRPCSDHIDQKWIMERKFKWQANEGAVNRL</sequence>
<keyword evidence="14 16" id="KW-1015">Disulfide bond</keyword>
<evidence type="ECO:0000256" key="16">
    <source>
        <dbReference type="RuleBase" id="RU361242"/>
    </source>
</evidence>